<dbReference type="OrthoDB" id="6305173at2"/>
<feature type="domain" description="Hedgehog/Intein (Hint)" evidence="1">
    <location>
        <begin position="53"/>
        <end position="199"/>
    </location>
</feature>
<reference evidence="3" key="1">
    <citation type="submission" date="2018-09" db="EMBL/GenBank/DDBJ databases">
        <title>Acidovorax cavernicola nov. sp. isolated from Gruta de las Maravillas (Aracena, Spain).</title>
        <authorList>
            <person name="Jurado V."/>
            <person name="Gutierrez-Patricio S."/>
            <person name="Gonzalez-Pimentel J.L."/>
            <person name="Miller A.Z."/>
            <person name="Laiz L."/>
            <person name="Saiz-Jimenez C."/>
        </authorList>
    </citation>
    <scope>NUCLEOTIDE SEQUENCE [LARGE SCALE GENOMIC DNA]</scope>
    <source>
        <strain evidence="3">1011MAR3C25</strain>
    </source>
</reference>
<dbReference type="Proteomes" id="UP000284202">
    <property type="component" value="Unassembled WGS sequence"/>
</dbReference>
<keyword evidence="3" id="KW-1185">Reference proteome</keyword>
<dbReference type="Gene3D" id="2.170.16.10">
    <property type="entry name" value="Hedgehog/Intein (Hint) domain"/>
    <property type="match status" value="1"/>
</dbReference>
<dbReference type="InterPro" id="IPR036844">
    <property type="entry name" value="Hint_dom_sf"/>
</dbReference>
<name>A0A418SQK5_9RHOB</name>
<protein>
    <submittedName>
        <fullName evidence="2">Hemolysin</fullName>
    </submittedName>
</protein>
<sequence>MHSVLVFPEPRFDETGNSYLPEFNAEKSFSLLEIASQDRHADATLPQLTTKAPCFTQGTMILTTAGPRAIETLRAGDLIPTRDHGARHIRWIGGRYLDPRQLDLQPNLRPILIRADALGPGTPQQDLIVSPQHRILVISKIARRMFDEDEILVAAKHLTTLPGIEAIHPENGVSYWHMLFDKHELVFSNGSWTESLFTGPQALQGVTESARREIFTLFPELAQLDYRPCPVRRLLNGHEGRKLAERHLKNGKPLADKI</sequence>
<dbReference type="InterPro" id="IPR028992">
    <property type="entry name" value="Hedgehog/Intein_dom"/>
</dbReference>
<comment type="caution">
    <text evidence="2">The sequence shown here is derived from an EMBL/GenBank/DDBJ whole genome shotgun (WGS) entry which is preliminary data.</text>
</comment>
<dbReference type="EMBL" id="QZCG01000012">
    <property type="protein sequence ID" value="RJE83244.1"/>
    <property type="molecule type" value="Genomic_DNA"/>
</dbReference>
<evidence type="ECO:0000313" key="2">
    <source>
        <dbReference type="EMBL" id="RJE83244.1"/>
    </source>
</evidence>
<evidence type="ECO:0000313" key="3">
    <source>
        <dbReference type="Proteomes" id="UP000284202"/>
    </source>
</evidence>
<organism evidence="2 3">
    <name type="scientific">Paracoccus onubensis</name>
    <dbReference type="NCBI Taxonomy" id="1675788"/>
    <lineage>
        <taxon>Bacteria</taxon>
        <taxon>Pseudomonadati</taxon>
        <taxon>Pseudomonadota</taxon>
        <taxon>Alphaproteobacteria</taxon>
        <taxon>Rhodobacterales</taxon>
        <taxon>Paracoccaceae</taxon>
        <taxon>Paracoccus</taxon>
    </lineage>
</organism>
<evidence type="ECO:0000259" key="1">
    <source>
        <dbReference type="Pfam" id="PF13403"/>
    </source>
</evidence>
<gene>
    <name evidence="2" type="ORF">D3P04_17095</name>
</gene>
<dbReference type="AlphaFoldDB" id="A0A418SQK5"/>
<dbReference type="Pfam" id="PF13403">
    <property type="entry name" value="Hint_2"/>
    <property type="match status" value="1"/>
</dbReference>
<dbReference type="SUPFAM" id="SSF51294">
    <property type="entry name" value="Hedgehog/intein (Hint) domain"/>
    <property type="match status" value="1"/>
</dbReference>
<accession>A0A418SQK5</accession>
<proteinExistence type="predicted"/>